<evidence type="ECO:0000313" key="3">
    <source>
        <dbReference type="Proteomes" id="UP001341281"/>
    </source>
</evidence>
<gene>
    <name evidence="2" type="ORF">U9M48_026753</name>
</gene>
<dbReference type="AlphaFoldDB" id="A0AAQ3TY54"/>
<evidence type="ECO:0000313" key="2">
    <source>
        <dbReference type="EMBL" id="WVZ79142.1"/>
    </source>
</evidence>
<sequence length="248" mass="26535">MQCLMGGWARLDPRSVSADTDRDDRVVLPCRDRNVRGVIRARIYCVRVGMDAAPERGGHRTRDGRTPTGTGCGLRAAVRGGASGVLRRRRTWLTWRCPARGAERIRGQRACAPGGWCRADRARRGERSDRGERTHAACAARVVAVVVPRGARVRAASLRDTAIRGESAGAATGADEAVPRSGRQPSAACSRARASAPSTARRAGLGWQVETRQMGGRCGRVPAAEPVFCTGCWLAWPAVLCSAPLRSG</sequence>
<protein>
    <submittedName>
        <fullName evidence="2">Uncharacterized protein</fullName>
    </submittedName>
</protein>
<keyword evidence="3" id="KW-1185">Reference proteome</keyword>
<dbReference type="Proteomes" id="UP001341281">
    <property type="component" value="Chromosome 06"/>
</dbReference>
<feature type="compositionally biased region" description="Low complexity" evidence="1">
    <location>
        <begin position="186"/>
        <end position="202"/>
    </location>
</feature>
<dbReference type="EMBL" id="CP144750">
    <property type="protein sequence ID" value="WVZ79142.1"/>
    <property type="molecule type" value="Genomic_DNA"/>
</dbReference>
<name>A0AAQ3TY54_PASNO</name>
<feature type="region of interest" description="Disordered" evidence="1">
    <location>
        <begin position="168"/>
        <end position="202"/>
    </location>
</feature>
<proteinExistence type="predicted"/>
<reference evidence="2 3" key="1">
    <citation type="submission" date="2024-02" db="EMBL/GenBank/DDBJ databases">
        <title>High-quality chromosome-scale genome assembly of Pensacola bahiagrass (Paspalum notatum Flugge var. saurae).</title>
        <authorList>
            <person name="Vega J.M."/>
            <person name="Podio M."/>
            <person name="Orjuela J."/>
            <person name="Siena L.A."/>
            <person name="Pessino S.C."/>
            <person name="Combes M.C."/>
            <person name="Mariac C."/>
            <person name="Albertini E."/>
            <person name="Pupilli F."/>
            <person name="Ortiz J.P.A."/>
            <person name="Leblanc O."/>
        </authorList>
    </citation>
    <scope>NUCLEOTIDE SEQUENCE [LARGE SCALE GENOMIC DNA]</scope>
    <source>
        <strain evidence="2">R1</strain>
        <tissue evidence="2">Leaf</tissue>
    </source>
</reference>
<evidence type="ECO:0000256" key="1">
    <source>
        <dbReference type="SAM" id="MobiDB-lite"/>
    </source>
</evidence>
<accession>A0AAQ3TY54</accession>
<organism evidence="2 3">
    <name type="scientific">Paspalum notatum var. saurae</name>
    <dbReference type="NCBI Taxonomy" id="547442"/>
    <lineage>
        <taxon>Eukaryota</taxon>
        <taxon>Viridiplantae</taxon>
        <taxon>Streptophyta</taxon>
        <taxon>Embryophyta</taxon>
        <taxon>Tracheophyta</taxon>
        <taxon>Spermatophyta</taxon>
        <taxon>Magnoliopsida</taxon>
        <taxon>Liliopsida</taxon>
        <taxon>Poales</taxon>
        <taxon>Poaceae</taxon>
        <taxon>PACMAD clade</taxon>
        <taxon>Panicoideae</taxon>
        <taxon>Andropogonodae</taxon>
        <taxon>Paspaleae</taxon>
        <taxon>Paspalinae</taxon>
        <taxon>Paspalum</taxon>
    </lineage>
</organism>